<evidence type="ECO:0000256" key="4">
    <source>
        <dbReference type="ARBA" id="ARBA00023163"/>
    </source>
</evidence>
<dbReference type="KEGG" id="rher:EHE19_003615"/>
<dbReference type="PRINTS" id="PR00039">
    <property type="entry name" value="HTHLYSR"/>
</dbReference>
<evidence type="ECO:0000256" key="1">
    <source>
        <dbReference type="ARBA" id="ARBA00009437"/>
    </source>
</evidence>
<keyword evidence="3" id="KW-0238">DNA-binding</keyword>
<gene>
    <name evidence="5" type="ORF">EHE19_003615</name>
</gene>
<keyword evidence="6" id="KW-1185">Reference proteome</keyword>
<sequence length="294" mass="33485">MTIYELECFVALARYLNFTKAAEYMHLTQPAFSRHIIFMEKELNVNLLFRNKRSVYLTAAGEAFLAEAKNILEHYHEGLSKALQAEKGNVGRIKIGMLSEQFNDLLSKSIKMFTESYPSIEVEINEYTSSSMISALKKYDIDIGFTISPGISAIDDIVWKSNMKFEQAVALPWNHPLSERDSVDIKELEDEMFIFLDPENFAIVNDVALQMCLENHFNPRVAKRATSISGLLTLVECGKGVSIIPYHFKNQFSHKVHIIKLSGQCSSVERIFAWRKNNSNPCLPLFISKLVTDN</sequence>
<dbReference type="CDD" id="cd08414">
    <property type="entry name" value="PBP2_LTTR_aromatics_like"/>
    <property type="match status" value="1"/>
</dbReference>
<dbReference type="GO" id="GO:0003700">
    <property type="term" value="F:DNA-binding transcription factor activity"/>
    <property type="evidence" value="ECO:0007669"/>
    <property type="project" value="InterPro"/>
</dbReference>
<comment type="similarity">
    <text evidence="1">Belongs to the LysR transcriptional regulatory family.</text>
</comment>
<dbReference type="SUPFAM" id="SSF53850">
    <property type="entry name" value="Periplasmic binding protein-like II"/>
    <property type="match status" value="1"/>
</dbReference>
<accession>A0A4U7JHK1</accession>
<evidence type="ECO:0000313" key="6">
    <source>
        <dbReference type="Proteomes" id="UP000306409"/>
    </source>
</evidence>
<dbReference type="AlphaFoldDB" id="A0A4U7JHK1"/>
<dbReference type="SUPFAM" id="SSF46785">
    <property type="entry name" value="Winged helix' DNA-binding domain"/>
    <property type="match status" value="1"/>
</dbReference>
<reference evidence="5 6" key="1">
    <citation type="submission" date="2020-09" db="EMBL/GenBank/DDBJ databases">
        <title>Characterization and genome sequencing of Ruminiclostridium sp. nov. MA18.</title>
        <authorList>
            <person name="Rettenmaier R."/>
            <person name="Kowollik M.-L."/>
            <person name="Liebl W."/>
            <person name="Zverlov V."/>
        </authorList>
    </citation>
    <scope>NUCLEOTIDE SEQUENCE [LARGE SCALE GENOMIC DNA]</scope>
    <source>
        <strain evidence="5 6">MA18</strain>
    </source>
</reference>
<evidence type="ECO:0000256" key="3">
    <source>
        <dbReference type="ARBA" id="ARBA00023125"/>
    </source>
</evidence>
<dbReference type="InterPro" id="IPR005119">
    <property type="entry name" value="LysR_subst-bd"/>
</dbReference>
<dbReference type="Pfam" id="PF03466">
    <property type="entry name" value="LysR_substrate"/>
    <property type="match status" value="1"/>
</dbReference>
<keyword evidence="4" id="KW-0804">Transcription</keyword>
<dbReference type="OrthoDB" id="9785745at2"/>
<dbReference type="Gene3D" id="1.10.10.10">
    <property type="entry name" value="Winged helix-like DNA-binding domain superfamily/Winged helix DNA-binding domain"/>
    <property type="match status" value="1"/>
</dbReference>
<evidence type="ECO:0000256" key="2">
    <source>
        <dbReference type="ARBA" id="ARBA00023015"/>
    </source>
</evidence>
<keyword evidence="2" id="KW-0805">Transcription regulation</keyword>
<dbReference type="GO" id="GO:0032993">
    <property type="term" value="C:protein-DNA complex"/>
    <property type="evidence" value="ECO:0007669"/>
    <property type="project" value="TreeGrafter"/>
</dbReference>
<dbReference type="EMBL" id="CP061336">
    <property type="protein sequence ID" value="QNU67579.1"/>
    <property type="molecule type" value="Genomic_DNA"/>
</dbReference>
<dbReference type="Gene3D" id="3.40.190.10">
    <property type="entry name" value="Periplasmic binding protein-like II"/>
    <property type="match status" value="2"/>
</dbReference>
<dbReference type="RefSeq" id="WP_137697620.1">
    <property type="nucleotide sequence ID" value="NZ_CP061336.1"/>
</dbReference>
<evidence type="ECO:0000313" key="5">
    <source>
        <dbReference type="EMBL" id="QNU67579.1"/>
    </source>
</evidence>
<dbReference type="InterPro" id="IPR036388">
    <property type="entry name" value="WH-like_DNA-bd_sf"/>
</dbReference>
<dbReference type="PANTHER" id="PTHR30346:SF0">
    <property type="entry name" value="HCA OPERON TRANSCRIPTIONAL ACTIVATOR HCAR"/>
    <property type="match status" value="1"/>
</dbReference>
<proteinExistence type="inferred from homology"/>
<dbReference type="FunFam" id="1.10.10.10:FF:000001">
    <property type="entry name" value="LysR family transcriptional regulator"/>
    <property type="match status" value="1"/>
</dbReference>
<dbReference type="PROSITE" id="PS50931">
    <property type="entry name" value="HTH_LYSR"/>
    <property type="match status" value="1"/>
</dbReference>
<dbReference type="GO" id="GO:0003677">
    <property type="term" value="F:DNA binding"/>
    <property type="evidence" value="ECO:0007669"/>
    <property type="project" value="UniProtKB-KW"/>
</dbReference>
<dbReference type="InterPro" id="IPR000847">
    <property type="entry name" value="LysR_HTH_N"/>
</dbReference>
<dbReference type="InterPro" id="IPR036390">
    <property type="entry name" value="WH_DNA-bd_sf"/>
</dbReference>
<dbReference type="Proteomes" id="UP000306409">
    <property type="component" value="Chromosome"/>
</dbReference>
<name>A0A4U7JHK1_9FIRM</name>
<organism evidence="5 6">
    <name type="scientific">Ruminiclostridium herbifermentans</name>
    <dbReference type="NCBI Taxonomy" id="2488810"/>
    <lineage>
        <taxon>Bacteria</taxon>
        <taxon>Bacillati</taxon>
        <taxon>Bacillota</taxon>
        <taxon>Clostridia</taxon>
        <taxon>Eubacteriales</taxon>
        <taxon>Oscillospiraceae</taxon>
        <taxon>Ruminiclostridium</taxon>
    </lineage>
</organism>
<protein>
    <submittedName>
        <fullName evidence="5">LysR family transcriptional regulator</fullName>
    </submittedName>
</protein>
<dbReference type="Pfam" id="PF00126">
    <property type="entry name" value="HTH_1"/>
    <property type="match status" value="1"/>
</dbReference>
<dbReference type="PANTHER" id="PTHR30346">
    <property type="entry name" value="TRANSCRIPTIONAL DUAL REGULATOR HCAR-RELATED"/>
    <property type="match status" value="1"/>
</dbReference>